<dbReference type="Gene3D" id="2.30.30.180">
    <property type="entry name" value="Ribosome maturation factor RimP, C-terminal domain"/>
    <property type="match status" value="1"/>
</dbReference>
<evidence type="ECO:0000256" key="2">
    <source>
        <dbReference type="ARBA" id="ARBA00022517"/>
    </source>
</evidence>
<dbReference type="CDD" id="cd01734">
    <property type="entry name" value="YlxS_C"/>
    <property type="match status" value="1"/>
</dbReference>
<dbReference type="InterPro" id="IPR028998">
    <property type="entry name" value="RimP_C"/>
</dbReference>
<dbReference type="SUPFAM" id="SSF75420">
    <property type="entry name" value="YhbC-like, N-terminal domain"/>
    <property type="match status" value="1"/>
</dbReference>
<feature type="domain" description="Ribosome maturation factor RimP N-terminal" evidence="4">
    <location>
        <begin position="6"/>
        <end position="77"/>
    </location>
</feature>
<dbReference type="Gene3D" id="3.30.300.70">
    <property type="entry name" value="RimP-like superfamily, N-terminal"/>
    <property type="match status" value="1"/>
</dbReference>
<dbReference type="GO" id="GO:0005829">
    <property type="term" value="C:cytosol"/>
    <property type="evidence" value="ECO:0007669"/>
    <property type="project" value="TreeGrafter"/>
</dbReference>
<keyword evidence="7" id="KW-1185">Reference proteome</keyword>
<name>A0A847SEH7_9NEIS</name>
<evidence type="ECO:0000256" key="1">
    <source>
        <dbReference type="ARBA" id="ARBA00022490"/>
    </source>
</evidence>
<dbReference type="InterPro" id="IPR003728">
    <property type="entry name" value="Ribosome_maturation_RimP"/>
</dbReference>
<evidence type="ECO:0000259" key="5">
    <source>
        <dbReference type="Pfam" id="PF17384"/>
    </source>
</evidence>
<comment type="similarity">
    <text evidence="3">Belongs to the RimP family.</text>
</comment>
<keyword evidence="2 3" id="KW-0690">Ribosome biogenesis</keyword>
<dbReference type="RefSeq" id="WP_168877482.1">
    <property type="nucleotide sequence ID" value="NZ_JABAIM010000002.1"/>
</dbReference>
<sequence length="145" mass="16139">MDIRALVEHTLGGMGFELVDLVVTPRGGFQLFIDRLDQSNGGVTIDDCVRVSNQLSNVFLVENVDYDRLEVSSPGLDRLLNKPADFVRFAGRKIKVKLRTPLDGHKRLVGHLKGLQDDVLTLEVNGQAQAVPMSQVDKVRLEPEF</sequence>
<gene>
    <name evidence="3 6" type="primary">rimP</name>
    <name evidence="6" type="ORF">HF682_11800</name>
</gene>
<dbReference type="InterPro" id="IPR035956">
    <property type="entry name" value="RimP_N_sf"/>
</dbReference>
<dbReference type="Pfam" id="PF02576">
    <property type="entry name" value="RimP_N"/>
    <property type="match status" value="1"/>
</dbReference>
<feature type="domain" description="Ribosome maturation factor RimP C-terminal" evidence="5">
    <location>
        <begin position="80"/>
        <end position="145"/>
    </location>
</feature>
<organism evidence="6 7">
    <name type="scientific">Leeia aquatica</name>
    <dbReference type="NCBI Taxonomy" id="2725557"/>
    <lineage>
        <taxon>Bacteria</taxon>
        <taxon>Pseudomonadati</taxon>
        <taxon>Pseudomonadota</taxon>
        <taxon>Betaproteobacteria</taxon>
        <taxon>Neisseriales</taxon>
        <taxon>Leeiaceae</taxon>
        <taxon>Leeia</taxon>
    </lineage>
</organism>
<dbReference type="Proteomes" id="UP000587991">
    <property type="component" value="Unassembled WGS sequence"/>
</dbReference>
<dbReference type="SUPFAM" id="SSF74942">
    <property type="entry name" value="YhbC-like, C-terminal domain"/>
    <property type="match status" value="1"/>
</dbReference>
<dbReference type="InterPro" id="IPR028989">
    <property type="entry name" value="RimP_N"/>
</dbReference>
<dbReference type="EMBL" id="JABAIM010000002">
    <property type="protein sequence ID" value="NLR75846.1"/>
    <property type="molecule type" value="Genomic_DNA"/>
</dbReference>
<protein>
    <recommendedName>
        <fullName evidence="3">Ribosome maturation factor RimP</fullName>
    </recommendedName>
</protein>
<reference evidence="6 7" key="1">
    <citation type="submission" date="2020-04" db="EMBL/GenBank/DDBJ databases">
        <title>Draft genome of Leeia sp. IMCC25680.</title>
        <authorList>
            <person name="Song J."/>
            <person name="Cho J.-C."/>
        </authorList>
    </citation>
    <scope>NUCLEOTIDE SEQUENCE [LARGE SCALE GENOMIC DNA]</scope>
    <source>
        <strain evidence="6 7">IMCC25680</strain>
    </source>
</reference>
<dbReference type="AlphaFoldDB" id="A0A847SEH7"/>
<keyword evidence="1 3" id="KW-0963">Cytoplasm</keyword>
<dbReference type="InterPro" id="IPR036847">
    <property type="entry name" value="RimP_C_sf"/>
</dbReference>
<dbReference type="PANTHER" id="PTHR33867">
    <property type="entry name" value="RIBOSOME MATURATION FACTOR RIMP"/>
    <property type="match status" value="1"/>
</dbReference>
<dbReference type="GO" id="GO:0006412">
    <property type="term" value="P:translation"/>
    <property type="evidence" value="ECO:0007669"/>
    <property type="project" value="TreeGrafter"/>
</dbReference>
<evidence type="ECO:0000259" key="4">
    <source>
        <dbReference type="Pfam" id="PF02576"/>
    </source>
</evidence>
<dbReference type="HAMAP" id="MF_01077">
    <property type="entry name" value="RimP"/>
    <property type="match status" value="1"/>
</dbReference>
<dbReference type="PANTHER" id="PTHR33867:SF1">
    <property type="entry name" value="RIBOSOME MATURATION FACTOR RIMP"/>
    <property type="match status" value="1"/>
</dbReference>
<evidence type="ECO:0000313" key="7">
    <source>
        <dbReference type="Proteomes" id="UP000587991"/>
    </source>
</evidence>
<evidence type="ECO:0000313" key="6">
    <source>
        <dbReference type="EMBL" id="NLR75846.1"/>
    </source>
</evidence>
<dbReference type="NCBIfam" id="NF000929">
    <property type="entry name" value="PRK00092.2-1"/>
    <property type="match status" value="1"/>
</dbReference>
<accession>A0A847SEH7</accession>
<comment type="caution">
    <text evidence="6">The sequence shown here is derived from an EMBL/GenBank/DDBJ whole genome shotgun (WGS) entry which is preliminary data.</text>
</comment>
<evidence type="ECO:0000256" key="3">
    <source>
        <dbReference type="HAMAP-Rule" id="MF_01077"/>
    </source>
</evidence>
<proteinExistence type="inferred from homology"/>
<comment type="function">
    <text evidence="3">Required for maturation of 30S ribosomal subunits.</text>
</comment>
<dbReference type="Pfam" id="PF17384">
    <property type="entry name" value="DUF150_C"/>
    <property type="match status" value="1"/>
</dbReference>
<dbReference type="GO" id="GO:0000028">
    <property type="term" value="P:ribosomal small subunit assembly"/>
    <property type="evidence" value="ECO:0007669"/>
    <property type="project" value="TreeGrafter"/>
</dbReference>
<comment type="subcellular location">
    <subcellularLocation>
        <location evidence="3">Cytoplasm</location>
    </subcellularLocation>
</comment>